<accession>A0AA36IHC4</accession>
<feature type="domain" description="AWS" evidence="10">
    <location>
        <begin position="53"/>
        <end position="101"/>
    </location>
</feature>
<organism evidence="11 12">
    <name type="scientific">Effrenium voratum</name>
    <dbReference type="NCBI Taxonomy" id="2562239"/>
    <lineage>
        <taxon>Eukaryota</taxon>
        <taxon>Sar</taxon>
        <taxon>Alveolata</taxon>
        <taxon>Dinophyceae</taxon>
        <taxon>Suessiales</taxon>
        <taxon>Symbiodiniaceae</taxon>
        <taxon>Effrenium</taxon>
    </lineage>
</organism>
<comment type="caution">
    <text evidence="11">The sequence shown here is derived from an EMBL/GenBank/DDBJ whole genome shotgun (WGS) entry which is preliminary data.</text>
</comment>
<proteinExistence type="predicted"/>
<dbReference type="InterPro" id="IPR001214">
    <property type="entry name" value="SET_dom"/>
</dbReference>
<dbReference type="SMART" id="SM00317">
    <property type="entry name" value="SET"/>
    <property type="match status" value="1"/>
</dbReference>
<dbReference type="GO" id="GO:0005694">
    <property type="term" value="C:chromosome"/>
    <property type="evidence" value="ECO:0007669"/>
    <property type="project" value="UniProtKB-SubCell"/>
</dbReference>
<evidence type="ECO:0000313" key="11">
    <source>
        <dbReference type="EMBL" id="CAJ1387816.1"/>
    </source>
</evidence>
<keyword evidence="3" id="KW-0158">Chromosome</keyword>
<feature type="domain" description="SET" evidence="8">
    <location>
        <begin position="107"/>
        <end position="214"/>
    </location>
</feature>
<dbReference type="InterPro" id="IPR046341">
    <property type="entry name" value="SET_dom_sf"/>
</dbReference>
<evidence type="ECO:0000256" key="5">
    <source>
        <dbReference type="ARBA" id="ARBA00022679"/>
    </source>
</evidence>
<dbReference type="Pfam" id="PF00856">
    <property type="entry name" value="SET"/>
    <property type="match status" value="1"/>
</dbReference>
<dbReference type="GO" id="GO:0005634">
    <property type="term" value="C:nucleus"/>
    <property type="evidence" value="ECO:0007669"/>
    <property type="project" value="UniProtKB-SubCell"/>
</dbReference>
<protein>
    <recommendedName>
        <fullName evidence="13">Histone-lysine N-methyltransferase</fullName>
    </recommendedName>
</protein>
<keyword evidence="7" id="KW-0539">Nucleus</keyword>
<dbReference type="AlphaFoldDB" id="A0AA36IHC4"/>
<keyword evidence="4" id="KW-0489">Methyltransferase</keyword>
<gene>
    <name evidence="11" type="ORF">EVOR1521_LOCUS13812</name>
</gene>
<dbReference type="GO" id="GO:0042054">
    <property type="term" value="F:histone methyltransferase activity"/>
    <property type="evidence" value="ECO:0007669"/>
    <property type="project" value="InterPro"/>
</dbReference>
<dbReference type="InterPro" id="IPR006560">
    <property type="entry name" value="AWS_dom"/>
</dbReference>
<evidence type="ECO:0000256" key="4">
    <source>
        <dbReference type="ARBA" id="ARBA00022603"/>
    </source>
</evidence>
<evidence type="ECO:0000313" key="12">
    <source>
        <dbReference type="Proteomes" id="UP001178507"/>
    </source>
</evidence>
<dbReference type="SUPFAM" id="SSF82199">
    <property type="entry name" value="SET domain"/>
    <property type="match status" value="1"/>
</dbReference>
<evidence type="ECO:0000259" key="8">
    <source>
        <dbReference type="PROSITE" id="PS50280"/>
    </source>
</evidence>
<keyword evidence="12" id="KW-1185">Reference proteome</keyword>
<keyword evidence="6" id="KW-0949">S-adenosyl-L-methionine</keyword>
<evidence type="ECO:0000256" key="3">
    <source>
        <dbReference type="ARBA" id="ARBA00022454"/>
    </source>
</evidence>
<evidence type="ECO:0000256" key="1">
    <source>
        <dbReference type="ARBA" id="ARBA00004123"/>
    </source>
</evidence>
<dbReference type="Proteomes" id="UP001178507">
    <property type="component" value="Unassembled WGS sequence"/>
</dbReference>
<dbReference type="InterPro" id="IPR003616">
    <property type="entry name" value="Post-SET_dom"/>
</dbReference>
<comment type="subcellular location">
    <subcellularLocation>
        <location evidence="2">Chromosome</location>
    </subcellularLocation>
    <subcellularLocation>
        <location evidence="1">Nucleus</location>
    </subcellularLocation>
</comment>
<dbReference type="EMBL" id="CAUJNA010001580">
    <property type="protein sequence ID" value="CAJ1387816.1"/>
    <property type="molecule type" value="Genomic_DNA"/>
</dbReference>
<evidence type="ECO:0000259" key="10">
    <source>
        <dbReference type="PROSITE" id="PS51215"/>
    </source>
</evidence>
<evidence type="ECO:0000256" key="6">
    <source>
        <dbReference type="ARBA" id="ARBA00022691"/>
    </source>
</evidence>
<dbReference type="InterPro" id="IPR050777">
    <property type="entry name" value="SET2_Histone-Lys_MeTrsfase"/>
</dbReference>
<keyword evidence="5" id="KW-0808">Transferase</keyword>
<dbReference type="PROSITE" id="PS50280">
    <property type="entry name" value="SET"/>
    <property type="match status" value="1"/>
</dbReference>
<evidence type="ECO:0000256" key="7">
    <source>
        <dbReference type="ARBA" id="ARBA00023242"/>
    </source>
</evidence>
<dbReference type="PROSITE" id="PS51215">
    <property type="entry name" value="AWS"/>
    <property type="match status" value="1"/>
</dbReference>
<feature type="domain" description="Post-SET" evidence="9">
    <location>
        <begin position="223"/>
        <end position="239"/>
    </location>
</feature>
<dbReference type="PROSITE" id="PS50868">
    <property type="entry name" value="POST_SET"/>
    <property type="match status" value="1"/>
</dbReference>
<evidence type="ECO:0008006" key="13">
    <source>
        <dbReference type="Google" id="ProtNLM"/>
    </source>
</evidence>
<evidence type="ECO:0000259" key="9">
    <source>
        <dbReference type="PROSITE" id="PS50868"/>
    </source>
</evidence>
<dbReference type="PANTHER" id="PTHR22884">
    <property type="entry name" value="SET DOMAIN PROTEINS"/>
    <property type="match status" value="1"/>
</dbReference>
<dbReference type="Gene3D" id="2.170.270.10">
    <property type="entry name" value="SET domain"/>
    <property type="match status" value="1"/>
</dbReference>
<sequence length="386" mass="42716">MGKWQRRACRPFAARLRKHLPKTILAWQIPRSYKRLRRNRCRDARLPLAPESQGLGTCECSGQCEMGSCLNAIMLVECGSKTCNFGGNAALCRNRQFVEAQAGKREHLIEVFWTGATKGYGLRTLVHIAKGQLVAEYMGEIALQSRISDWRYVMSLPQGLAIDASKAGGPARFINHSCEPNCVAQRWLVMGRWRVGIFAAREIPPSEEVTFSYTNGRGGSGQRVDPCRCGSALCTGRIGQPPRKSRSAREPGTEGTEVKAVARELLNDVCMDAKADAAETIHCDVLAVPDEDTEDETEMLSSLALSAQKTFLEQSDQSMHGAQCTEFCHSFYGSPPAWQHSPQQAKQLLEQQRIPGRTALEEGARLGIYLPSQLKIAYSEAQLLKQ</sequence>
<dbReference type="GO" id="GO:0032259">
    <property type="term" value="P:methylation"/>
    <property type="evidence" value="ECO:0007669"/>
    <property type="project" value="UniProtKB-KW"/>
</dbReference>
<name>A0AA36IHC4_9DINO</name>
<reference evidence="11" key="1">
    <citation type="submission" date="2023-08" db="EMBL/GenBank/DDBJ databases">
        <authorList>
            <person name="Chen Y."/>
            <person name="Shah S."/>
            <person name="Dougan E. K."/>
            <person name="Thang M."/>
            <person name="Chan C."/>
        </authorList>
    </citation>
    <scope>NUCLEOTIDE SEQUENCE</scope>
</reference>
<evidence type="ECO:0000256" key="2">
    <source>
        <dbReference type="ARBA" id="ARBA00004286"/>
    </source>
</evidence>